<dbReference type="GO" id="GO:0043291">
    <property type="term" value="C:RAVE complex"/>
    <property type="evidence" value="ECO:0007669"/>
    <property type="project" value="TreeGrafter"/>
</dbReference>
<dbReference type="OrthoDB" id="66510at2759"/>
<dbReference type="STRING" id="36087.A0A077Z2X4"/>
<dbReference type="EMBL" id="HG805839">
    <property type="protein sequence ID" value="CDW53055.1"/>
    <property type="molecule type" value="Genomic_DNA"/>
</dbReference>
<dbReference type="Proteomes" id="UP000030665">
    <property type="component" value="Unassembled WGS sequence"/>
</dbReference>
<gene>
    <name evidence="2" type="ORF">TTRE_0000131801</name>
</gene>
<reference evidence="2" key="2">
    <citation type="submission" date="2014-03" db="EMBL/GenBank/DDBJ databases">
        <title>The whipworm genome and dual-species transcriptomics of an intimate host-pathogen interaction.</title>
        <authorList>
            <person name="Foth B.J."/>
            <person name="Tsai I.J."/>
            <person name="Reid A.J."/>
            <person name="Bancroft A.J."/>
            <person name="Nichol S."/>
            <person name="Tracey A."/>
            <person name="Holroyd N."/>
            <person name="Cotton J.A."/>
            <person name="Stanley E.J."/>
            <person name="Zarowiecki M."/>
            <person name="Liu J.Z."/>
            <person name="Huckvale T."/>
            <person name="Cooper P.J."/>
            <person name="Grencis R.K."/>
            <person name="Berriman M."/>
        </authorList>
    </citation>
    <scope>NUCLEOTIDE SEQUENCE [LARGE SCALE GENOMIC DNA]</scope>
</reference>
<sequence length="275" mass="31335">MEPSSLGLPEKGISSMAGNDDCSFLRKESLIYLRKLELILQGCCAKLPTRNRFNESASALLPEKFNMTDATGENLKCSFTLVGDNVAKAEITVRHPKLPSHFYRAVVQPDIQWKLQQVQDLGNYVLLAMEMLRFGMLTLQNCKDNELSVEKLFWVTKSIRDYLFAARDVFVYAPKKGPFSQTHDERLKKCFVPLPPADLIFNLYISSSKLNFNVIYSPAQPSEKDSLQVYECDCHVPWFADLIYIVTSAIQLTQLFIEKVSTLFLRKKTLSPCSR</sequence>
<evidence type="ECO:0000313" key="3">
    <source>
        <dbReference type="Proteomes" id="UP000030665"/>
    </source>
</evidence>
<dbReference type="PANTHER" id="PTHR13618:SF1">
    <property type="entry name" value="PROTEIN ROGDI HOMOLOG"/>
    <property type="match status" value="1"/>
</dbReference>
<keyword evidence="3" id="KW-1185">Reference proteome</keyword>
<comment type="similarity">
    <text evidence="1">Belongs to the rogdi family.</text>
</comment>
<name>A0A077Z2X4_TRITR</name>
<accession>A0A077Z2X4</accession>
<evidence type="ECO:0000256" key="1">
    <source>
        <dbReference type="ARBA" id="ARBA00005535"/>
    </source>
</evidence>
<organism evidence="2 3">
    <name type="scientific">Trichuris trichiura</name>
    <name type="common">Whipworm</name>
    <name type="synonym">Trichocephalus trichiurus</name>
    <dbReference type="NCBI Taxonomy" id="36087"/>
    <lineage>
        <taxon>Eukaryota</taxon>
        <taxon>Metazoa</taxon>
        <taxon>Ecdysozoa</taxon>
        <taxon>Nematoda</taxon>
        <taxon>Enoplea</taxon>
        <taxon>Dorylaimia</taxon>
        <taxon>Trichinellida</taxon>
        <taxon>Trichuridae</taxon>
        <taxon>Trichuris</taxon>
    </lineage>
</organism>
<evidence type="ECO:0000313" key="2">
    <source>
        <dbReference type="EMBL" id="CDW53055.1"/>
    </source>
</evidence>
<dbReference type="InterPro" id="IPR028241">
    <property type="entry name" value="RAVE2/Rogdi"/>
</dbReference>
<dbReference type="AlphaFoldDB" id="A0A077Z2X4"/>
<proteinExistence type="inferred from homology"/>
<dbReference type="Pfam" id="PF10259">
    <property type="entry name" value="Rogdi_lz"/>
    <property type="match status" value="1"/>
</dbReference>
<reference evidence="2" key="1">
    <citation type="submission" date="2014-01" db="EMBL/GenBank/DDBJ databases">
        <authorList>
            <person name="Aslett M."/>
        </authorList>
    </citation>
    <scope>NUCLEOTIDE SEQUENCE</scope>
</reference>
<dbReference type="PANTHER" id="PTHR13618">
    <property type="entry name" value="LEUCINE ZIPPER CONTAINING TRANSCRIPTION FACTOR LZF1"/>
    <property type="match status" value="1"/>
</dbReference>
<protein>
    <submittedName>
        <fullName evidence="2">Protein rogdi protein</fullName>
    </submittedName>
</protein>